<accession>A0A7L5E0L2</accession>
<organism evidence="2 3">
    <name type="scientific">Mucilaginibacter robiniae</name>
    <dbReference type="NCBI Taxonomy" id="2728022"/>
    <lineage>
        <taxon>Bacteria</taxon>
        <taxon>Pseudomonadati</taxon>
        <taxon>Bacteroidota</taxon>
        <taxon>Sphingobacteriia</taxon>
        <taxon>Sphingobacteriales</taxon>
        <taxon>Sphingobacteriaceae</taxon>
        <taxon>Mucilaginibacter</taxon>
    </lineage>
</organism>
<keyword evidence="3" id="KW-1185">Reference proteome</keyword>
<evidence type="ECO:0000313" key="3">
    <source>
        <dbReference type="Proteomes" id="UP000503278"/>
    </source>
</evidence>
<feature type="transmembrane region" description="Helical" evidence="1">
    <location>
        <begin position="14"/>
        <end position="32"/>
    </location>
</feature>
<evidence type="ECO:0000256" key="1">
    <source>
        <dbReference type="SAM" id="Phobius"/>
    </source>
</evidence>
<evidence type="ECO:0000313" key="2">
    <source>
        <dbReference type="EMBL" id="QJD95907.1"/>
    </source>
</evidence>
<protein>
    <recommendedName>
        <fullName evidence="4">PH domain-containing protein</fullName>
    </recommendedName>
</protein>
<keyword evidence="1" id="KW-1133">Transmembrane helix</keyword>
<dbReference type="KEGG" id="mrob:HH214_08480"/>
<dbReference type="Proteomes" id="UP000503278">
    <property type="component" value="Chromosome"/>
</dbReference>
<evidence type="ECO:0008006" key="4">
    <source>
        <dbReference type="Google" id="ProtNLM"/>
    </source>
</evidence>
<dbReference type="RefSeq" id="WP_169606913.1">
    <property type="nucleotide sequence ID" value="NZ_CP051682.1"/>
</dbReference>
<keyword evidence="1" id="KW-0472">Membrane</keyword>
<dbReference type="EMBL" id="CP051682">
    <property type="protein sequence ID" value="QJD95907.1"/>
    <property type="molecule type" value="Genomic_DNA"/>
</dbReference>
<gene>
    <name evidence="2" type="ORF">HH214_08480</name>
</gene>
<reference evidence="2 3" key="1">
    <citation type="submission" date="2020-04" db="EMBL/GenBank/DDBJ databases">
        <title>Genome sequencing of novel species.</title>
        <authorList>
            <person name="Heo J."/>
            <person name="Kim S.-J."/>
            <person name="Kim J.-S."/>
            <person name="Hong S.-B."/>
            <person name="Kwon S.-W."/>
        </authorList>
    </citation>
    <scope>NUCLEOTIDE SEQUENCE [LARGE SCALE GENOMIC DNA]</scope>
    <source>
        <strain evidence="2 3">F39-2</strain>
    </source>
</reference>
<keyword evidence="1" id="KW-0812">Transmembrane</keyword>
<name>A0A7L5E0L2_9SPHI</name>
<proteinExistence type="predicted"/>
<sequence>MEKYEAYENDGSSTLRYCLLGLMLFADVVLIISTGPEAIFYLLGFNVLLIALKPWHYKISTVSIDNQLIHITKQNLYLGPKQYSFELGKIDFIYKNRPIATRRQGFSSSNTGNVLTVFYEEHPLFDLTPDENGWTAIKIEILAIQLKQSGIKQVFEKFGTDDVTL</sequence>
<dbReference type="AlphaFoldDB" id="A0A7L5E0L2"/>